<evidence type="ECO:0000313" key="2">
    <source>
        <dbReference type="EMBL" id="BDD12395.1"/>
    </source>
</evidence>
<accession>A0AAU9CT08</accession>
<dbReference type="AlphaFoldDB" id="A0AAU9CT08"/>
<name>A0AAU9CT08_9BACT</name>
<reference evidence="2 3" key="1">
    <citation type="submission" date="2021-12" db="EMBL/GenBank/DDBJ databases">
        <title>Genome sequencing of bacteria with rrn-lacking chromosome and rrn-plasmid.</title>
        <authorList>
            <person name="Anda M."/>
            <person name="Iwasaki W."/>
        </authorList>
    </citation>
    <scope>NUCLEOTIDE SEQUENCE [LARGE SCALE GENOMIC DNA]</scope>
    <source>
        <strain evidence="2 3">DSM 100852</strain>
        <plasmid evidence="2 3">pFA4</plasmid>
    </source>
</reference>
<feature type="compositionally biased region" description="Basic residues" evidence="1">
    <location>
        <begin position="1"/>
        <end position="10"/>
    </location>
</feature>
<geneLocation type="plasmid" evidence="2 3">
    <name>pFA4</name>
</geneLocation>
<dbReference type="EMBL" id="AP025318">
    <property type="protein sequence ID" value="BDD12395.1"/>
    <property type="molecule type" value="Genomic_DNA"/>
</dbReference>
<evidence type="ECO:0000313" key="3">
    <source>
        <dbReference type="Proteomes" id="UP001348817"/>
    </source>
</evidence>
<dbReference type="Proteomes" id="UP001348817">
    <property type="component" value="Plasmid pFA4"/>
</dbReference>
<dbReference type="KEGG" id="fax:FUAX_48270"/>
<organism evidence="2 3">
    <name type="scientific">Fulvitalea axinellae</name>
    <dbReference type="NCBI Taxonomy" id="1182444"/>
    <lineage>
        <taxon>Bacteria</taxon>
        <taxon>Pseudomonadati</taxon>
        <taxon>Bacteroidota</taxon>
        <taxon>Cytophagia</taxon>
        <taxon>Cytophagales</taxon>
        <taxon>Persicobacteraceae</taxon>
        <taxon>Fulvitalea</taxon>
    </lineage>
</organism>
<protein>
    <submittedName>
        <fullName evidence="2">Uncharacterized protein</fullName>
    </submittedName>
</protein>
<proteinExistence type="predicted"/>
<keyword evidence="3" id="KW-1185">Reference proteome</keyword>
<gene>
    <name evidence="2" type="ORF">FUAX_48270</name>
</gene>
<feature type="region of interest" description="Disordered" evidence="1">
    <location>
        <begin position="1"/>
        <end position="54"/>
    </location>
</feature>
<sequence length="426" mass="48649">MFCHQSHSKASRNSAGHTGKSLLPPSGPPPIQALMTPGMFKASTPDTDPSTRYTENPFAKEVEELLAEYREIDGVSKAEIYGRFRVLHRLEHAVYKWNSKCSFSEDDDQIQAPPHAGGMLRLLQDVQNEHDRLTEMLISMGMTPYMPDWDNMLEDKQESMKTLWRDVIGDKNLKVEDDTDTDHTLKAVGVPNFRTRVHAMNARLMTTSYGRAILDEICHFHSDPIKVSARYTRGERPGVTMSRAPITATSTAKLIHLPSTWTDIESSVCDDTWKTTVSDRLKETEQRINISEAHLRRKAEQKIKKQKGAALPMKEIAPDSTTTEEVPGDDFLSLDVEKETLGPERLHPSFIRYAGHLMFFSELERKGGKWGDDGYDVKDKTWGGNELWKKIIEDRESILRTEHHLPTRQFVHVQHNPIWYRSGVVR</sequence>
<feature type="compositionally biased region" description="Polar residues" evidence="1">
    <location>
        <begin position="44"/>
        <end position="54"/>
    </location>
</feature>
<keyword evidence="2" id="KW-0614">Plasmid</keyword>
<dbReference type="RefSeq" id="WP_338395534.1">
    <property type="nucleotide sequence ID" value="NZ_AP025318.1"/>
</dbReference>
<evidence type="ECO:0000256" key="1">
    <source>
        <dbReference type="SAM" id="MobiDB-lite"/>
    </source>
</evidence>